<feature type="transmembrane region" description="Helical" evidence="10">
    <location>
        <begin position="402"/>
        <end position="422"/>
    </location>
</feature>
<name>A0A177Y5X8_9VIBR</name>
<dbReference type="AlphaFoldDB" id="A0A177Y5X8"/>
<dbReference type="InterPro" id="IPR004268">
    <property type="entry name" value="MurJ"/>
</dbReference>
<evidence type="ECO:0000313" key="12">
    <source>
        <dbReference type="Proteomes" id="UP000078406"/>
    </source>
</evidence>
<evidence type="ECO:0000256" key="8">
    <source>
        <dbReference type="ARBA" id="ARBA00060041"/>
    </source>
</evidence>
<evidence type="ECO:0000256" key="7">
    <source>
        <dbReference type="ARBA" id="ARBA00023136"/>
    </source>
</evidence>
<evidence type="ECO:0000256" key="4">
    <source>
        <dbReference type="ARBA" id="ARBA00022960"/>
    </source>
</evidence>
<keyword evidence="4" id="KW-0133">Cell shape</keyword>
<dbReference type="Proteomes" id="UP000078406">
    <property type="component" value="Unassembled WGS sequence"/>
</dbReference>
<accession>A0A177Y5X8</accession>
<evidence type="ECO:0000256" key="5">
    <source>
        <dbReference type="ARBA" id="ARBA00022984"/>
    </source>
</evidence>
<dbReference type="EMBL" id="LLEI02000010">
    <property type="protein sequence ID" value="OAJ96167.1"/>
    <property type="molecule type" value="Genomic_DNA"/>
</dbReference>
<keyword evidence="2" id="KW-1003">Cell membrane</keyword>
<feature type="transmembrane region" description="Helical" evidence="10">
    <location>
        <begin position="79"/>
        <end position="102"/>
    </location>
</feature>
<feature type="transmembrane region" description="Helical" evidence="10">
    <location>
        <begin position="465"/>
        <end position="482"/>
    </location>
</feature>
<evidence type="ECO:0000313" key="11">
    <source>
        <dbReference type="EMBL" id="OAJ96167.1"/>
    </source>
</evidence>
<comment type="function">
    <text evidence="8">Involved in peptidoglycan biosynthesis. Transports lipid-linked peptidoglycan precursors from the inner to the outer leaflet of the cytoplasmic membrane.</text>
</comment>
<evidence type="ECO:0000256" key="3">
    <source>
        <dbReference type="ARBA" id="ARBA00022692"/>
    </source>
</evidence>
<keyword evidence="5" id="KW-0573">Peptidoglycan synthesis</keyword>
<organism evidence="11 12">
    <name type="scientific">Vibrio bivalvicida</name>
    <dbReference type="NCBI Taxonomy" id="1276888"/>
    <lineage>
        <taxon>Bacteria</taxon>
        <taxon>Pseudomonadati</taxon>
        <taxon>Pseudomonadota</taxon>
        <taxon>Gammaproteobacteria</taxon>
        <taxon>Vibrionales</taxon>
        <taxon>Vibrionaceae</taxon>
        <taxon>Vibrio</taxon>
        <taxon>Vibrio oreintalis group</taxon>
    </lineage>
</organism>
<dbReference type="GO" id="GO:0005886">
    <property type="term" value="C:plasma membrane"/>
    <property type="evidence" value="ECO:0007669"/>
    <property type="project" value="UniProtKB-SubCell"/>
</dbReference>
<evidence type="ECO:0000256" key="2">
    <source>
        <dbReference type="ARBA" id="ARBA00022475"/>
    </source>
</evidence>
<feature type="transmembrane region" description="Helical" evidence="10">
    <location>
        <begin position="182"/>
        <end position="204"/>
    </location>
</feature>
<evidence type="ECO:0000256" key="9">
    <source>
        <dbReference type="ARBA" id="ARBA00061532"/>
    </source>
</evidence>
<evidence type="ECO:0000256" key="1">
    <source>
        <dbReference type="ARBA" id="ARBA00004651"/>
    </source>
</evidence>
<evidence type="ECO:0008006" key="13">
    <source>
        <dbReference type="Google" id="ProtNLM"/>
    </source>
</evidence>
<feature type="transmembrane region" description="Helical" evidence="10">
    <location>
        <begin position="375"/>
        <end position="396"/>
    </location>
</feature>
<dbReference type="GO" id="GO:0034204">
    <property type="term" value="P:lipid translocation"/>
    <property type="evidence" value="ECO:0007669"/>
    <property type="project" value="TreeGrafter"/>
</dbReference>
<proteinExistence type="inferred from homology"/>
<dbReference type="GO" id="GO:0015648">
    <property type="term" value="F:lipid-linked peptidoglycan transporter activity"/>
    <property type="evidence" value="ECO:0007669"/>
    <property type="project" value="TreeGrafter"/>
</dbReference>
<sequence length="486" mass="53638">MKLAIYSFLSVSIGLVLGRITGFLRELYVANVFGASSTTDVLILVLTTPDFLVNLLVGGALSMALIPEFKSLSRKHAQLLYQQVMLLLGIVFLVIASALAFFSDPLIQLLAPGVLTSISPQDKQSFSISLYAIPLIVLAGISTAYLHSKERFFIASLGTFVFNTLIILSMVCALYYSESYITVFVAYTVVIASAIRFALFHLSIPREQSEPVFSFNLITGELVKRYIKCIFTGGFFFLMPIALRAISSVYGDKEISFVNYATKLVEFPLGVLITVFSIIFFPKLSKLYSDGDHESFRKIATLLACFILSLSLISSVPLFVNSFYYVELLYGAGSKLSEVDLVTISSYLSLYALTIPLQGLNSLLIAIFSARKQVNLPLIASFLAIISFAILGKVFAESMSEVFLYVFISFAVSTFVLLYVAIKEQVFSFKDLGSKNLFTISLAITIYFCFVSYGSLGVYTLLYDGVLYALCTLILLAITKILKVRT</sequence>
<evidence type="ECO:0000256" key="6">
    <source>
        <dbReference type="ARBA" id="ARBA00022989"/>
    </source>
</evidence>
<comment type="similarity">
    <text evidence="9">Belongs to the MurJ/MviN family.</text>
</comment>
<protein>
    <recommendedName>
        <fullName evidence="13">Virulence factor MviN</fullName>
    </recommendedName>
</protein>
<comment type="subcellular location">
    <subcellularLocation>
        <location evidence="1">Cell membrane</location>
        <topology evidence="1">Multi-pass membrane protein</topology>
    </subcellularLocation>
</comment>
<dbReference type="InterPro" id="IPR051050">
    <property type="entry name" value="Lipid_II_flippase_MurJ/MviN"/>
</dbReference>
<dbReference type="GO" id="GO:0008360">
    <property type="term" value="P:regulation of cell shape"/>
    <property type="evidence" value="ECO:0007669"/>
    <property type="project" value="UniProtKB-KW"/>
</dbReference>
<feature type="transmembrane region" description="Helical" evidence="10">
    <location>
        <begin position="267"/>
        <end position="288"/>
    </location>
</feature>
<feature type="transmembrane region" description="Helical" evidence="10">
    <location>
        <begin position="344"/>
        <end position="368"/>
    </location>
</feature>
<keyword evidence="7 10" id="KW-0472">Membrane</keyword>
<dbReference type="PANTHER" id="PTHR47019:SF1">
    <property type="entry name" value="LIPID II FLIPPASE MURJ"/>
    <property type="match status" value="1"/>
</dbReference>
<dbReference type="RefSeq" id="WP_054962630.1">
    <property type="nucleotide sequence ID" value="NZ_LLEI02000010.1"/>
</dbReference>
<dbReference type="GO" id="GO:0009252">
    <property type="term" value="P:peptidoglycan biosynthetic process"/>
    <property type="evidence" value="ECO:0007669"/>
    <property type="project" value="UniProtKB-KW"/>
</dbReference>
<keyword evidence="6 10" id="KW-1133">Transmembrane helix</keyword>
<dbReference type="PRINTS" id="PR01806">
    <property type="entry name" value="VIRFACTRMVIN"/>
</dbReference>
<dbReference type="Pfam" id="PF03023">
    <property type="entry name" value="MurJ"/>
    <property type="match status" value="1"/>
</dbReference>
<comment type="caution">
    <text evidence="11">The sequence shown here is derived from an EMBL/GenBank/DDBJ whole genome shotgun (WGS) entry which is preliminary data.</text>
</comment>
<feature type="transmembrane region" description="Helical" evidence="10">
    <location>
        <begin position="300"/>
        <end position="324"/>
    </location>
</feature>
<feature type="transmembrane region" description="Helical" evidence="10">
    <location>
        <begin position="128"/>
        <end position="146"/>
    </location>
</feature>
<dbReference type="PANTHER" id="PTHR47019">
    <property type="entry name" value="LIPID II FLIPPASE MURJ"/>
    <property type="match status" value="1"/>
</dbReference>
<feature type="transmembrane region" description="Helical" evidence="10">
    <location>
        <begin position="42"/>
        <end position="67"/>
    </location>
</feature>
<keyword evidence="3 10" id="KW-0812">Transmembrane</keyword>
<evidence type="ECO:0000256" key="10">
    <source>
        <dbReference type="SAM" id="Phobius"/>
    </source>
</evidence>
<gene>
    <name evidence="11" type="ORF">APB76_01285</name>
</gene>
<reference evidence="11 12" key="1">
    <citation type="journal article" date="2016" name="Syst. Appl. Microbiol.">
        <title>Vibrio bivalvicida sp. nov., a novel larval pathogen for bivalve molluscs reared in a hatchery.</title>
        <authorList>
            <person name="Dubert J."/>
            <person name="Romalde J.L."/>
            <person name="Prado S."/>
            <person name="Barja J.L."/>
        </authorList>
    </citation>
    <scope>NUCLEOTIDE SEQUENCE [LARGE SCALE GENOMIC DNA]</scope>
    <source>
        <strain evidence="11 12">605</strain>
    </source>
</reference>
<feature type="transmembrane region" description="Helical" evidence="10">
    <location>
        <begin position="225"/>
        <end position="247"/>
    </location>
</feature>
<feature type="transmembrane region" description="Helical" evidence="10">
    <location>
        <begin position="434"/>
        <end position="453"/>
    </location>
</feature>
<feature type="transmembrane region" description="Helical" evidence="10">
    <location>
        <begin position="153"/>
        <end position="176"/>
    </location>
</feature>